<dbReference type="GO" id="GO:0007200">
    <property type="term" value="P:phospholipase C-activating G protein-coupled receptor signaling pathway"/>
    <property type="evidence" value="ECO:0007669"/>
    <property type="project" value="TreeGrafter"/>
</dbReference>
<protein>
    <submittedName>
        <fullName evidence="12">G-protein coupled receptor 4-like</fullName>
    </submittedName>
</protein>
<feature type="domain" description="G-protein coupled receptors family 1 profile" evidence="11">
    <location>
        <begin position="46"/>
        <end position="261"/>
    </location>
</feature>
<keyword evidence="8 9" id="KW-0807">Transducer</keyword>
<dbReference type="Gene3D" id="1.20.1070.10">
    <property type="entry name" value="Rhodopsin 7-helix transmembrane proteins"/>
    <property type="match status" value="1"/>
</dbReference>
<dbReference type="GO" id="GO:0005886">
    <property type="term" value="C:plasma membrane"/>
    <property type="evidence" value="ECO:0007669"/>
    <property type="project" value="TreeGrafter"/>
</dbReference>
<name>A0A3B4ULC4_SERDU</name>
<dbReference type="OMA" id="CKVECND"/>
<dbReference type="InterPro" id="IPR017452">
    <property type="entry name" value="GPCR_Rhodpsn_7TM"/>
</dbReference>
<feature type="transmembrane region" description="Helical" evidence="10">
    <location>
        <begin position="168"/>
        <end position="188"/>
    </location>
</feature>
<dbReference type="PROSITE" id="PS00237">
    <property type="entry name" value="G_PROTEIN_RECEP_F1_1"/>
    <property type="match status" value="1"/>
</dbReference>
<keyword evidence="2 9" id="KW-0812">Transmembrane</keyword>
<keyword evidence="3 10" id="KW-1133">Transmembrane helix</keyword>
<keyword evidence="6 9" id="KW-0675">Receptor</keyword>
<keyword evidence="5 10" id="KW-0472">Membrane</keyword>
<evidence type="ECO:0000256" key="2">
    <source>
        <dbReference type="ARBA" id="ARBA00022692"/>
    </source>
</evidence>
<dbReference type="SUPFAM" id="SSF81321">
    <property type="entry name" value="Family A G protein-coupled receptor-like"/>
    <property type="match status" value="1"/>
</dbReference>
<dbReference type="Pfam" id="PF00001">
    <property type="entry name" value="7tm_1"/>
    <property type="match status" value="1"/>
</dbReference>
<dbReference type="Proteomes" id="UP000261420">
    <property type="component" value="Unplaced"/>
</dbReference>
<dbReference type="GO" id="GO:0004930">
    <property type="term" value="F:G protein-coupled receptor activity"/>
    <property type="evidence" value="ECO:0007669"/>
    <property type="project" value="UniProtKB-KW"/>
</dbReference>
<sequence>MEDSFINITSQNRSYDDSDYEYDYHDYYDKEQKIMDVVTCIIICIGLPLTLVAIHGVCSLVRNDHVAPIYIINLLISDLIQLCCMIVEVVQPEDFIITIIFNLSYFFGLMASVGFMVCVALERYLFIAWPLWYRFRRTIKTSVVVCVVVWTLSLFFFVFVHFLQYSQVTQTIFAVFLLLPFPLFIFFLRGTVKALSAAISVPADEKRRIVAVLILVLLIYTLLFLPTIIWFLVKEAEYNDALAHVSFMFVRLSPLADVFLYVFSRKGAVDKLLASLCRCRMDSDDTELLADVDSQGRL</sequence>
<evidence type="ECO:0000256" key="4">
    <source>
        <dbReference type="ARBA" id="ARBA00023040"/>
    </source>
</evidence>
<feature type="transmembrane region" description="Helical" evidence="10">
    <location>
        <begin position="142"/>
        <end position="162"/>
    </location>
</feature>
<comment type="similarity">
    <text evidence="9">Belongs to the G-protein coupled receptor 1 family.</text>
</comment>
<organism evidence="12 13">
    <name type="scientific">Seriola dumerili</name>
    <name type="common">Greater amberjack</name>
    <name type="synonym">Caranx dumerili</name>
    <dbReference type="NCBI Taxonomy" id="41447"/>
    <lineage>
        <taxon>Eukaryota</taxon>
        <taxon>Metazoa</taxon>
        <taxon>Chordata</taxon>
        <taxon>Craniata</taxon>
        <taxon>Vertebrata</taxon>
        <taxon>Euteleostomi</taxon>
        <taxon>Actinopterygii</taxon>
        <taxon>Neopterygii</taxon>
        <taxon>Teleostei</taxon>
        <taxon>Neoteleostei</taxon>
        <taxon>Acanthomorphata</taxon>
        <taxon>Carangaria</taxon>
        <taxon>Carangiformes</taxon>
        <taxon>Carangidae</taxon>
        <taxon>Seriola</taxon>
    </lineage>
</organism>
<proteinExistence type="inferred from homology"/>
<feature type="transmembrane region" description="Helical" evidence="10">
    <location>
        <begin position="209"/>
        <end position="233"/>
    </location>
</feature>
<dbReference type="PRINTS" id="PR00237">
    <property type="entry name" value="GPCRRHODOPSN"/>
</dbReference>
<reference evidence="12" key="1">
    <citation type="submission" date="2025-08" db="UniProtKB">
        <authorList>
            <consortium name="Ensembl"/>
        </authorList>
    </citation>
    <scope>IDENTIFICATION</scope>
</reference>
<evidence type="ECO:0000256" key="8">
    <source>
        <dbReference type="ARBA" id="ARBA00023224"/>
    </source>
</evidence>
<feature type="transmembrane region" description="Helical" evidence="10">
    <location>
        <begin position="95"/>
        <end position="121"/>
    </location>
</feature>
<evidence type="ECO:0000313" key="12">
    <source>
        <dbReference type="Ensembl" id="ENSSDUP00000018495.1"/>
    </source>
</evidence>
<evidence type="ECO:0000256" key="9">
    <source>
        <dbReference type="RuleBase" id="RU000688"/>
    </source>
</evidence>
<feature type="transmembrane region" description="Helical" evidence="10">
    <location>
        <begin position="69"/>
        <end position="89"/>
    </location>
</feature>
<evidence type="ECO:0000256" key="10">
    <source>
        <dbReference type="SAM" id="Phobius"/>
    </source>
</evidence>
<accession>A0A3B4ULC4</accession>
<dbReference type="GO" id="GO:0035025">
    <property type="term" value="P:positive regulation of Rho protein signal transduction"/>
    <property type="evidence" value="ECO:0007669"/>
    <property type="project" value="TreeGrafter"/>
</dbReference>
<keyword evidence="13" id="KW-1185">Reference proteome</keyword>
<evidence type="ECO:0000259" key="11">
    <source>
        <dbReference type="PROSITE" id="PS50262"/>
    </source>
</evidence>
<dbReference type="InterPro" id="IPR000276">
    <property type="entry name" value="GPCR_Rhodpsn"/>
</dbReference>
<evidence type="ECO:0000256" key="3">
    <source>
        <dbReference type="ARBA" id="ARBA00022989"/>
    </source>
</evidence>
<reference evidence="12" key="2">
    <citation type="submission" date="2025-09" db="UniProtKB">
        <authorList>
            <consortium name="Ensembl"/>
        </authorList>
    </citation>
    <scope>IDENTIFICATION</scope>
</reference>
<dbReference type="PROSITE" id="PS50262">
    <property type="entry name" value="G_PROTEIN_RECEP_F1_2"/>
    <property type="match status" value="1"/>
</dbReference>
<evidence type="ECO:0000256" key="7">
    <source>
        <dbReference type="ARBA" id="ARBA00023180"/>
    </source>
</evidence>
<dbReference type="STRING" id="41447.ENSSDUP00000018495"/>
<keyword evidence="4 9" id="KW-0297">G-protein coupled receptor</keyword>
<dbReference type="AlphaFoldDB" id="A0A3B4ULC4"/>
<dbReference type="GeneTree" id="ENSGT00940000164014"/>
<evidence type="ECO:0000256" key="1">
    <source>
        <dbReference type="ARBA" id="ARBA00004141"/>
    </source>
</evidence>
<feature type="transmembrane region" description="Helical" evidence="10">
    <location>
        <begin position="245"/>
        <end position="263"/>
    </location>
</feature>
<dbReference type="PANTHER" id="PTHR24232:SF85">
    <property type="entry name" value="G-PROTEIN COUPLED RECEPTOR 4"/>
    <property type="match status" value="1"/>
</dbReference>
<keyword evidence="7" id="KW-0325">Glycoprotein</keyword>
<evidence type="ECO:0000256" key="5">
    <source>
        <dbReference type="ARBA" id="ARBA00023136"/>
    </source>
</evidence>
<evidence type="ECO:0000313" key="13">
    <source>
        <dbReference type="Proteomes" id="UP000261420"/>
    </source>
</evidence>
<comment type="subcellular location">
    <subcellularLocation>
        <location evidence="1">Membrane</location>
        <topology evidence="1">Multi-pass membrane protein</topology>
    </subcellularLocation>
</comment>
<feature type="transmembrane region" description="Helical" evidence="10">
    <location>
        <begin position="34"/>
        <end position="57"/>
    </location>
</feature>
<dbReference type="Ensembl" id="ENSSDUT00000018831.1">
    <property type="protein sequence ID" value="ENSSDUP00000018495.1"/>
    <property type="gene ID" value="ENSSDUG00000013509.1"/>
</dbReference>
<dbReference type="PANTHER" id="PTHR24232">
    <property type="entry name" value="G-PROTEIN COUPLED RECEPTOR"/>
    <property type="match status" value="1"/>
</dbReference>
<evidence type="ECO:0000256" key="6">
    <source>
        <dbReference type="ARBA" id="ARBA00023170"/>
    </source>
</evidence>